<evidence type="ECO:0000313" key="2">
    <source>
        <dbReference type="EMBL" id="KRG74041.1"/>
    </source>
</evidence>
<sequence>MCLFAALVLRDVQLSPSPSWWPPAPGWWLLALLLLCVLAGLLCWQGLLWRRRQYWAGQFDQMMQQASSPLQQVQQASELLRRAALDHDPRLAALDAGHWEHWLRQDMEAVDAQALAVLLEGGFQRELDPAQATAACALARRRFIAQMVRR</sequence>
<dbReference type="Pfam" id="PF14316">
    <property type="entry name" value="DUF4381"/>
    <property type="match status" value="1"/>
</dbReference>
<dbReference type="PATRIC" id="fig|336566.3.peg.2602"/>
<accession>A0A0R0CW50</accession>
<keyword evidence="1" id="KW-0472">Membrane</keyword>
<dbReference type="AlphaFoldDB" id="A0A0R0CW50"/>
<name>A0A0R0CW50_9GAMM</name>
<dbReference type="InterPro" id="IPR025489">
    <property type="entry name" value="DUF4381"/>
</dbReference>
<dbReference type="RefSeq" id="WP_057639085.1">
    <property type="nucleotide sequence ID" value="NZ_LDJM01000051.1"/>
</dbReference>
<reference evidence="2 3" key="1">
    <citation type="submission" date="2015-05" db="EMBL/GenBank/DDBJ databases">
        <title>Genome sequencing and analysis of members of genus Stenotrophomonas.</title>
        <authorList>
            <person name="Patil P.P."/>
            <person name="Midha S."/>
            <person name="Patil P.B."/>
        </authorList>
    </citation>
    <scope>NUCLEOTIDE SEQUENCE [LARGE SCALE GENOMIC DNA]</scope>
    <source>
        <strain evidence="2 3">DSM 24757</strain>
    </source>
</reference>
<dbReference type="STRING" id="336566.ABB30_14860"/>
<keyword evidence="1" id="KW-0812">Transmembrane</keyword>
<protein>
    <recommendedName>
        <fullName evidence="4">DUF4381 domain-containing protein</fullName>
    </recommendedName>
</protein>
<dbReference type="EMBL" id="LDJM01000051">
    <property type="protein sequence ID" value="KRG74041.1"/>
    <property type="molecule type" value="Genomic_DNA"/>
</dbReference>
<comment type="caution">
    <text evidence="2">The sequence shown here is derived from an EMBL/GenBank/DDBJ whole genome shotgun (WGS) entry which is preliminary data.</text>
</comment>
<keyword evidence="3" id="KW-1185">Reference proteome</keyword>
<keyword evidence="1" id="KW-1133">Transmembrane helix</keyword>
<organism evidence="2 3">
    <name type="scientific">Stenotrophomonas ginsengisoli</name>
    <dbReference type="NCBI Taxonomy" id="336566"/>
    <lineage>
        <taxon>Bacteria</taxon>
        <taxon>Pseudomonadati</taxon>
        <taxon>Pseudomonadota</taxon>
        <taxon>Gammaproteobacteria</taxon>
        <taxon>Lysobacterales</taxon>
        <taxon>Lysobacteraceae</taxon>
        <taxon>Stenotrophomonas</taxon>
    </lineage>
</organism>
<evidence type="ECO:0008006" key="4">
    <source>
        <dbReference type="Google" id="ProtNLM"/>
    </source>
</evidence>
<gene>
    <name evidence="2" type="ORF">ABB30_14860</name>
</gene>
<evidence type="ECO:0000313" key="3">
    <source>
        <dbReference type="Proteomes" id="UP000050956"/>
    </source>
</evidence>
<dbReference type="Proteomes" id="UP000050956">
    <property type="component" value="Unassembled WGS sequence"/>
</dbReference>
<feature type="transmembrane region" description="Helical" evidence="1">
    <location>
        <begin position="24"/>
        <end position="44"/>
    </location>
</feature>
<evidence type="ECO:0000256" key="1">
    <source>
        <dbReference type="SAM" id="Phobius"/>
    </source>
</evidence>
<proteinExistence type="predicted"/>